<gene>
    <name evidence="3" type="ORF">Q604_UNBC06924G0006</name>
</gene>
<dbReference type="PANTHER" id="PTHR36700:SF1">
    <property type="entry name" value="CRISPR SYSTEM CMR SUBUNIT CMR4"/>
    <property type="match status" value="1"/>
</dbReference>
<evidence type="ECO:0000259" key="2">
    <source>
        <dbReference type="Pfam" id="PF03787"/>
    </source>
</evidence>
<organism evidence="3">
    <name type="scientific">human gut metagenome</name>
    <dbReference type="NCBI Taxonomy" id="408170"/>
    <lineage>
        <taxon>unclassified sequences</taxon>
        <taxon>metagenomes</taxon>
        <taxon>organismal metagenomes</taxon>
    </lineage>
</organism>
<feature type="domain" description="CRISPR type III-associated protein" evidence="2">
    <location>
        <begin position="10"/>
        <end position="320"/>
    </location>
</feature>
<dbReference type="AlphaFoldDB" id="W1Y9Q1"/>
<dbReference type="InterPro" id="IPR013410">
    <property type="entry name" value="CRISPR-assoc_RAMP_Cmr4"/>
</dbReference>
<keyword evidence="1" id="KW-0051">Antiviral defense</keyword>
<evidence type="ECO:0000256" key="1">
    <source>
        <dbReference type="ARBA" id="ARBA00023118"/>
    </source>
</evidence>
<dbReference type="EMBL" id="AZMM01006924">
    <property type="protein sequence ID" value="ETJ39111.1"/>
    <property type="molecule type" value="Genomic_DNA"/>
</dbReference>
<accession>W1Y9Q1</accession>
<sequence>MYKIARPLFFRCITPMHVGCGSDLGIVDLPIQREKHTGYPKIESSGIKGCIREDFEAVAETIEDEINVHKLFGYDEDSISLDKEKIKKLFTDNLQYSGAVGFTDARILLFPVKSVKGVFAWVTCNGVMKKLKEELEITGCNLNYNNEKSSIKKEKAYCAKDCKLIVENADEKDKDEYIVLEEYQFAVEKREDISNLAKELENHIGIENLSQKLVIVSDDDFKDFVTMCTEIVTRTKINNETGAVKDGALFTQEYLPSETIMYDLALFSPTFYPDTKDLDDKDKENLKRLTAEEVKQEFYKEKSIVTQIGAGSTIGKGIVKINKGGK</sequence>
<dbReference type="PANTHER" id="PTHR36700">
    <property type="entry name" value="CRISPR SYSTEM CMR SUBUNIT CMR4"/>
    <property type="match status" value="1"/>
</dbReference>
<proteinExistence type="predicted"/>
<name>W1Y9Q1_9ZZZZ</name>
<dbReference type="NCBIfam" id="TIGR02580">
    <property type="entry name" value="cas_RAMP_Cmr4"/>
    <property type="match status" value="1"/>
</dbReference>
<dbReference type="GO" id="GO:0051607">
    <property type="term" value="P:defense response to virus"/>
    <property type="evidence" value="ECO:0007669"/>
    <property type="project" value="UniProtKB-KW"/>
</dbReference>
<comment type="caution">
    <text evidence="3">The sequence shown here is derived from an EMBL/GenBank/DDBJ whole genome shotgun (WGS) entry which is preliminary data.</text>
</comment>
<dbReference type="InterPro" id="IPR005537">
    <property type="entry name" value="RAMP_III_fam"/>
</dbReference>
<evidence type="ECO:0000313" key="3">
    <source>
        <dbReference type="EMBL" id="ETJ39111.1"/>
    </source>
</evidence>
<dbReference type="Pfam" id="PF03787">
    <property type="entry name" value="RAMPs"/>
    <property type="match status" value="1"/>
</dbReference>
<protein>
    <submittedName>
        <fullName evidence="3">CRISPR-associated RAMP protein, Cmr4 family</fullName>
    </submittedName>
</protein>
<reference evidence="3" key="1">
    <citation type="submission" date="2013-12" db="EMBL/GenBank/DDBJ databases">
        <title>A Varibaculum cambriense genome reconstructed from a premature infant gut community with otherwise low bacterial novelty that shifts toward anaerobic metabolism during the third week of life.</title>
        <authorList>
            <person name="Brown C.T."/>
            <person name="Sharon I."/>
            <person name="Thomas B.C."/>
            <person name="Castelle C.J."/>
            <person name="Morowitz M.J."/>
            <person name="Banfield J.F."/>
        </authorList>
    </citation>
    <scope>NUCLEOTIDE SEQUENCE</scope>
</reference>